<dbReference type="PANTHER" id="PTHR33171">
    <property type="entry name" value="LAR_N DOMAIN-CONTAINING PROTEIN"/>
    <property type="match status" value="1"/>
</dbReference>
<protein>
    <submittedName>
        <fullName evidence="3">Nickel-dependent lactate racemase</fullName>
    </submittedName>
</protein>
<accession>A0A1H1YNU4</accession>
<dbReference type="Pfam" id="PF21113">
    <property type="entry name" value="LarA_C"/>
    <property type="match status" value="1"/>
</dbReference>
<keyword evidence="4" id="KW-1185">Reference proteome</keyword>
<dbReference type="Proteomes" id="UP000199103">
    <property type="component" value="Chromosome I"/>
</dbReference>
<dbReference type="Gene3D" id="3.90.226.30">
    <property type="match status" value="1"/>
</dbReference>
<dbReference type="AlphaFoldDB" id="A0A1H1YNU4"/>
<gene>
    <name evidence="3" type="ORF">SAMN04489812_4685</name>
</gene>
<reference evidence="3 4" key="1">
    <citation type="submission" date="2016-10" db="EMBL/GenBank/DDBJ databases">
        <authorList>
            <person name="de Groot N.N."/>
        </authorList>
    </citation>
    <scope>NUCLEOTIDE SEQUENCE [LARGE SCALE GENOMIC DNA]</scope>
    <source>
        <strain evidence="3 4">DSM 21800</strain>
    </source>
</reference>
<dbReference type="NCBIfam" id="NF033504">
    <property type="entry name" value="Ni_dep_LarA"/>
    <property type="match status" value="1"/>
</dbReference>
<organism evidence="3 4">
    <name type="scientific">Microlunatus soli</name>
    <dbReference type="NCBI Taxonomy" id="630515"/>
    <lineage>
        <taxon>Bacteria</taxon>
        <taxon>Bacillati</taxon>
        <taxon>Actinomycetota</taxon>
        <taxon>Actinomycetes</taxon>
        <taxon>Propionibacteriales</taxon>
        <taxon>Propionibacteriaceae</taxon>
        <taxon>Microlunatus</taxon>
    </lineage>
</organism>
<dbReference type="PANTHER" id="PTHR33171:SF17">
    <property type="entry name" value="LARA-LIKE N-TERMINAL DOMAIN-CONTAINING PROTEIN"/>
    <property type="match status" value="1"/>
</dbReference>
<dbReference type="InterPro" id="IPR018657">
    <property type="entry name" value="LarA-like_N"/>
</dbReference>
<proteinExistence type="predicted"/>
<dbReference type="GO" id="GO:0050043">
    <property type="term" value="F:lactate racemase activity"/>
    <property type="evidence" value="ECO:0007669"/>
    <property type="project" value="InterPro"/>
</dbReference>
<evidence type="ECO:0000259" key="2">
    <source>
        <dbReference type="Pfam" id="PF21113"/>
    </source>
</evidence>
<dbReference type="InterPro" id="IPR047926">
    <property type="entry name" value="Ni_dep_LarA"/>
</dbReference>
<dbReference type="STRING" id="630515.SAMN04489812_4685"/>
<evidence type="ECO:0000313" key="4">
    <source>
        <dbReference type="Proteomes" id="UP000199103"/>
    </source>
</evidence>
<feature type="domain" description="LarA-like N-terminal" evidence="1">
    <location>
        <begin position="5"/>
        <end position="206"/>
    </location>
</feature>
<name>A0A1H1YNU4_9ACTN</name>
<dbReference type="Pfam" id="PF09861">
    <property type="entry name" value="Lar_N"/>
    <property type="match status" value="1"/>
</dbReference>
<dbReference type="Gene3D" id="3.40.50.11440">
    <property type="match status" value="1"/>
</dbReference>
<evidence type="ECO:0000313" key="3">
    <source>
        <dbReference type="EMBL" id="SDT22909.1"/>
    </source>
</evidence>
<dbReference type="InterPro" id="IPR048068">
    <property type="entry name" value="LarA-like"/>
</dbReference>
<evidence type="ECO:0000259" key="1">
    <source>
        <dbReference type="Pfam" id="PF09861"/>
    </source>
</evidence>
<dbReference type="InterPro" id="IPR043166">
    <property type="entry name" value="LarA-like_C"/>
</dbReference>
<feature type="domain" description="Lactate racemase C-terminal" evidence="2">
    <location>
        <begin position="278"/>
        <end position="416"/>
    </location>
</feature>
<dbReference type="EMBL" id="LT629772">
    <property type="protein sequence ID" value="SDT22909.1"/>
    <property type="molecule type" value="Genomic_DNA"/>
</dbReference>
<sequence>MWLPYGRGKLQVDLPAAARPTVLSAPNASPIADPDDAVRRCLHEPVGSPGLPELAAGRKSACIVICDITRPVPNHLFLAPMIKILLDCGMPRSEITILVATGLHRPNLGAELAELIGDPWVLDNVEVVNHDARDVADLVDLGVTPTRGTPIHLNRRFVEADLRIVTGLVEPHFMAGWSGGRKVIAPGIAGHQTIRTFHSHRFMADPLATQCNLDGNPLHEDQLDIVRAVGEVYALNTVIDDERRLLDVFFGDVLQSHADAVTAAARTSTISAERRFRTVLTSSAGYPLDKTYYQTIKGMVTPLDILEPGGTLLIASECSEGLGSPEFVAAQRELIARGADAFLDHLSTKQMADIDEWQSQMLLRSQRMVRIQLYSTGLSAEQQKLTGVEVIDDLGQGISDSLRRSGDDSLAIIPDGPYLIPRLAPQEHQSHS</sequence>
<dbReference type="InterPro" id="IPR048520">
    <property type="entry name" value="LarA_C"/>
</dbReference>